<dbReference type="PROSITE" id="PS51681">
    <property type="entry name" value="SAM_MT_NNMT_PNMT_TEMT"/>
    <property type="match status" value="1"/>
</dbReference>
<organism evidence="6 7">
    <name type="scientific">Microcaecilia unicolor</name>
    <dbReference type="NCBI Taxonomy" id="1415580"/>
    <lineage>
        <taxon>Eukaryota</taxon>
        <taxon>Metazoa</taxon>
        <taxon>Chordata</taxon>
        <taxon>Craniata</taxon>
        <taxon>Vertebrata</taxon>
        <taxon>Euteleostomi</taxon>
        <taxon>Amphibia</taxon>
        <taxon>Gymnophiona</taxon>
        <taxon>Siphonopidae</taxon>
        <taxon>Microcaecilia</taxon>
    </lineage>
</organism>
<feature type="binding site" evidence="5">
    <location>
        <position position="85"/>
    </location>
    <ligand>
        <name>S-adenosyl-L-methionine</name>
        <dbReference type="ChEBI" id="CHEBI:59789"/>
    </ligand>
</feature>
<keyword evidence="3" id="KW-0808">Transferase</keyword>
<dbReference type="CDD" id="cd02440">
    <property type="entry name" value="AdoMet_MTases"/>
    <property type="match status" value="1"/>
</dbReference>
<evidence type="ECO:0000313" key="7">
    <source>
        <dbReference type="RefSeq" id="XP_030044955.1"/>
    </source>
</evidence>
<feature type="binding site" evidence="5">
    <location>
        <position position="19"/>
    </location>
    <ligand>
        <name>S-adenosyl-L-methionine</name>
        <dbReference type="ChEBI" id="CHEBI:59789"/>
    </ligand>
</feature>
<name>A0A6P7X331_9AMPH</name>
<dbReference type="FunFam" id="3.40.50.150:FF:000065">
    <property type="entry name" value="Phenylethanolamine N-methyltransferase"/>
    <property type="match status" value="1"/>
</dbReference>
<dbReference type="NCBIfam" id="NF041360">
    <property type="entry name" value="GntF_guanitoxin"/>
    <property type="match status" value="1"/>
</dbReference>
<dbReference type="RefSeq" id="XP_030077191.1">
    <property type="nucleotide sequence ID" value="XM_030221331.1"/>
</dbReference>
<evidence type="ECO:0000313" key="8">
    <source>
        <dbReference type="RefSeq" id="XP_030077191.1"/>
    </source>
</evidence>
<dbReference type="GeneID" id="115459237"/>
<sequence length="265" mass="29897">MSSIAAVGENYQKFNPRAYLQNNYMPPRADFSSDDFVVPWKLRCLAEAFGTGEIHGHTVIDIGSGPTIYQILSSPDHFEEIIMTDFLEVNREVLRRWLQAEPGSFDWSPYIKHACILEGKGEHWKDKERKLRDKVKHVLPIDIHQLKPLGSALTEPADALVSTFCLEAASPNYESFQKALENVTTLLKPGGHFLMIGALEESFYLAGEAKLLVVPVTEEDVKEAFTRCGYKICDFRTYVMPSSLKIGVDDVRGIFFVHAQKKTQA</sequence>
<reference evidence="7 8" key="1">
    <citation type="submission" date="2025-04" db="UniProtKB">
        <authorList>
            <consortium name="RefSeq"/>
        </authorList>
    </citation>
    <scope>IDENTIFICATION</scope>
</reference>
<evidence type="ECO:0000256" key="5">
    <source>
        <dbReference type="PIRSR" id="PIRSR000384-1"/>
    </source>
</evidence>
<keyword evidence="2" id="KW-0489">Methyltransferase</keyword>
<dbReference type="AlphaFoldDB" id="A0A6P7X331"/>
<dbReference type="Pfam" id="PF01234">
    <property type="entry name" value="NNMT_PNMT_TEMT"/>
    <property type="match status" value="1"/>
</dbReference>
<dbReference type="Proteomes" id="UP000515156">
    <property type="component" value="Chromosome 12"/>
</dbReference>
<evidence type="ECO:0000256" key="1">
    <source>
        <dbReference type="ARBA" id="ARBA00007996"/>
    </source>
</evidence>
<dbReference type="PANTHER" id="PTHR10867">
    <property type="entry name" value="NNMT/PNMT/TEMT FAMILY MEMBER"/>
    <property type="match status" value="1"/>
</dbReference>
<dbReference type="GO" id="GO:0004603">
    <property type="term" value="F:phenylethanolamine N-methyltransferase activity"/>
    <property type="evidence" value="ECO:0007669"/>
    <property type="project" value="TreeGrafter"/>
</dbReference>
<dbReference type="RefSeq" id="XP_030044955.1">
    <property type="nucleotide sequence ID" value="XM_030189095.1"/>
</dbReference>
<dbReference type="GO" id="GO:0005829">
    <property type="term" value="C:cytosol"/>
    <property type="evidence" value="ECO:0007669"/>
    <property type="project" value="TreeGrafter"/>
</dbReference>
<feature type="binding site" evidence="5">
    <location>
        <position position="69"/>
    </location>
    <ligand>
        <name>S-adenosyl-L-methionine</name>
        <dbReference type="ChEBI" id="CHEBI:59789"/>
    </ligand>
</feature>
<dbReference type="GO" id="GO:0032259">
    <property type="term" value="P:methylation"/>
    <property type="evidence" value="ECO:0007669"/>
    <property type="project" value="UniProtKB-KW"/>
</dbReference>
<feature type="binding site" evidence="5">
    <location>
        <begin position="63"/>
        <end position="64"/>
    </location>
    <ligand>
        <name>S-adenosyl-L-methionine</name>
        <dbReference type="ChEBI" id="CHEBI:59789"/>
    </ligand>
</feature>
<dbReference type="InterPro" id="IPR053384">
    <property type="entry name" value="SAM-dep_methyltransferase"/>
</dbReference>
<evidence type="ECO:0000256" key="2">
    <source>
        <dbReference type="ARBA" id="ARBA00022603"/>
    </source>
</evidence>
<dbReference type="KEGG" id="muo:115459237"/>
<feature type="binding site" evidence="5">
    <location>
        <position position="24"/>
    </location>
    <ligand>
        <name>S-adenosyl-L-methionine</name>
        <dbReference type="ChEBI" id="CHEBI:59789"/>
    </ligand>
</feature>
<comment type="similarity">
    <text evidence="1">Belongs to the class I-like SAM-binding methyltransferase superfamily. NNMT/PNMT/TEMT family.</text>
</comment>
<dbReference type="InterPro" id="IPR000940">
    <property type="entry name" value="NNMT_TEMT_trans"/>
</dbReference>
<dbReference type="OrthoDB" id="10050085at2759"/>
<feature type="binding site" evidence="5">
    <location>
        <position position="90"/>
    </location>
    <ligand>
        <name>S-adenosyl-L-methionine</name>
        <dbReference type="ChEBI" id="CHEBI:59789"/>
    </ligand>
</feature>
<dbReference type="PIRSF" id="PIRSF000384">
    <property type="entry name" value="PNMTase"/>
    <property type="match status" value="1"/>
</dbReference>
<protein>
    <submittedName>
        <fullName evidence="7 8">Phenylethanolamine N-methyltransferase</fullName>
    </submittedName>
</protein>
<gene>
    <name evidence="7" type="primary">LOC115459237</name>
    <name evidence="8" type="synonym">PNMT</name>
</gene>
<dbReference type="KEGG" id="muo:115481886"/>
<keyword evidence="6" id="KW-1185">Reference proteome</keyword>
<evidence type="ECO:0000256" key="3">
    <source>
        <dbReference type="ARBA" id="ARBA00022679"/>
    </source>
</evidence>
<accession>A0A6P7X331</accession>
<proteinExistence type="inferred from homology"/>
<dbReference type="Gene3D" id="3.40.50.150">
    <property type="entry name" value="Vaccinia Virus protein VP39"/>
    <property type="match status" value="1"/>
</dbReference>
<dbReference type="SUPFAM" id="SSF53335">
    <property type="entry name" value="S-adenosyl-L-methionine-dependent methyltransferases"/>
    <property type="match status" value="1"/>
</dbReference>
<keyword evidence="4 5" id="KW-0949">S-adenosyl-L-methionine</keyword>
<evidence type="ECO:0000256" key="4">
    <source>
        <dbReference type="ARBA" id="ARBA00022691"/>
    </source>
</evidence>
<evidence type="ECO:0000313" key="6">
    <source>
        <dbReference type="Proteomes" id="UP000515156"/>
    </source>
</evidence>
<dbReference type="PANTHER" id="PTHR10867:SF18">
    <property type="entry name" value="PHENYLETHANOLAMINE N-METHYLTRANSFERASE"/>
    <property type="match status" value="1"/>
</dbReference>
<dbReference type="InterPro" id="IPR029063">
    <property type="entry name" value="SAM-dependent_MTases_sf"/>
</dbReference>